<dbReference type="HAMAP" id="MF_00144">
    <property type="entry name" value="tRNA_thiouridyl_MnmA"/>
    <property type="match status" value="1"/>
</dbReference>
<accession>A0ABD2XNC4</accession>
<dbReference type="Gene3D" id="3.40.50.620">
    <property type="entry name" value="HUPs"/>
    <property type="match status" value="1"/>
</dbReference>
<dbReference type="NCBIfam" id="NF001138">
    <property type="entry name" value="PRK00143.1"/>
    <property type="match status" value="1"/>
</dbReference>
<dbReference type="PANTHER" id="PTHR11933">
    <property type="entry name" value="TRNA 5-METHYLAMINOMETHYL-2-THIOURIDYLATE -METHYLTRANSFERASE"/>
    <property type="match status" value="1"/>
</dbReference>
<evidence type="ECO:0000256" key="1">
    <source>
        <dbReference type="ARBA" id="ARBA00003986"/>
    </source>
</evidence>
<comment type="catalytic activity">
    <reaction evidence="12">
        <text>5-taurinomethyluridine(34) in tRNA + S-sulfanyl-L-cysteinyl-[protein] + AH2 + ATP = 5-taurinomethyl-2-thiouridine(34) in tRNA + L-cysteinyl-[protein] + A + AMP + diphosphate + H(+)</text>
        <dbReference type="Rhea" id="RHEA:47040"/>
        <dbReference type="Rhea" id="RHEA-COMP:10131"/>
        <dbReference type="Rhea" id="RHEA-COMP:11726"/>
        <dbReference type="Rhea" id="RHEA-COMP:11732"/>
        <dbReference type="Rhea" id="RHEA-COMP:11733"/>
        <dbReference type="ChEBI" id="CHEBI:13193"/>
        <dbReference type="ChEBI" id="CHEBI:15378"/>
        <dbReference type="ChEBI" id="CHEBI:17499"/>
        <dbReference type="ChEBI" id="CHEBI:29950"/>
        <dbReference type="ChEBI" id="CHEBI:30616"/>
        <dbReference type="ChEBI" id="CHEBI:33019"/>
        <dbReference type="ChEBI" id="CHEBI:61963"/>
        <dbReference type="ChEBI" id="CHEBI:87171"/>
        <dbReference type="ChEBI" id="CHEBI:87172"/>
        <dbReference type="ChEBI" id="CHEBI:456215"/>
        <dbReference type="EC" id="2.8.1.14"/>
    </reaction>
</comment>
<reference evidence="15 16" key="1">
    <citation type="journal article" date="2024" name="bioRxiv">
        <title>A reference genome for Trichogramma kaykai: A tiny desert-dwelling parasitoid wasp with competing sex-ratio distorters.</title>
        <authorList>
            <person name="Culotta J."/>
            <person name="Lindsey A.R."/>
        </authorList>
    </citation>
    <scope>NUCLEOTIDE SEQUENCE [LARGE SCALE GENOMIC DNA]</scope>
    <source>
        <strain evidence="15 16">KSX58</strain>
    </source>
</reference>
<dbReference type="SUPFAM" id="SSF52402">
    <property type="entry name" value="Adenine nucleotide alpha hydrolases-like"/>
    <property type="match status" value="1"/>
</dbReference>
<comment type="caution">
    <text evidence="15">The sequence shown here is derived from an EMBL/GenBank/DDBJ whole genome shotgun (WGS) entry which is preliminary data.</text>
</comment>
<evidence type="ECO:0000313" key="15">
    <source>
        <dbReference type="EMBL" id="KAL3406256.1"/>
    </source>
</evidence>
<dbReference type="Pfam" id="PF03054">
    <property type="entry name" value="tRNA_Me_trans"/>
    <property type="match status" value="1"/>
</dbReference>
<comment type="similarity">
    <text evidence="3">Belongs to the MnmA/TRMU family.</text>
</comment>
<keyword evidence="6" id="KW-0808">Transferase</keyword>
<sequence length="391" mass="44746">MFKKVVVGISGGVDSAVTALLLKSKGFEVTAVFMKNWDIANELGECQADKDLEDAKWICNKLKIPLVDVNFVKEYWNDVFDNLIKNYEKGNTPNPDIQCNKKIKFNKFFNFARSELGADAIATGHYARSSFGPYLEYFKANENARLLRAKDSFKDQTFFLSQIPQLALQRTMFPLGDYFKQEVKQIAKEANLDIVVNKKESMGICFIGRRNFQKFIDEYIENKPGNFIDILTGEIVGKHNGIHQWTLGQCCRIGGISVSYFVFHKNISNNNIYVVPGTKHPMLYSEFLIAENIHWIYGEPKQLKNSTNVFDCDFRFQHTHELVPCTIYKSPDNKLSIRLYKPLRAVTPGQFAVFYSGEECLGSAEIVKIGFHCNFQDQESTDEDIKEKMSS</sequence>
<dbReference type="EC" id="2.8.1.14" evidence="4"/>
<evidence type="ECO:0000259" key="13">
    <source>
        <dbReference type="Pfam" id="PF20258"/>
    </source>
</evidence>
<protein>
    <recommendedName>
        <fullName evidence="4">tRNA-5-taurinomethyluridine 2-sulfurtransferase</fullName>
        <ecNumber evidence="4">2.8.1.14</ecNumber>
    </recommendedName>
</protein>
<evidence type="ECO:0000256" key="10">
    <source>
        <dbReference type="ARBA" id="ARBA00022884"/>
    </source>
</evidence>
<comment type="function">
    <text evidence="1">Catalyzes the 2-thiolation of uridine at the wobble position (U34) of mitochondrial tRNA(Lys), tRNA(Glu) and tRNA(Gln). Required for the formation of 5-taurinomethyl-2-thiouridine (tm5s2U) of mitochondrial tRNA(Lys), tRNA(Glu), and tRNA(Gln) at the wobble position. ATP is required to activate the C2 atom of the wobble base.</text>
</comment>
<dbReference type="Pfam" id="PF20259">
    <property type="entry name" value="tRNA_Me_trans_M"/>
    <property type="match status" value="1"/>
</dbReference>
<dbReference type="GO" id="GO:0008033">
    <property type="term" value="P:tRNA processing"/>
    <property type="evidence" value="ECO:0007669"/>
    <property type="project" value="UniProtKB-KW"/>
</dbReference>
<evidence type="ECO:0000256" key="2">
    <source>
        <dbReference type="ARBA" id="ARBA00004173"/>
    </source>
</evidence>
<keyword evidence="5" id="KW-0820">tRNA-binding</keyword>
<dbReference type="Gene3D" id="2.30.30.280">
    <property type="entry name" value="Adenine nucleotide alpha hydrolases-like domains"/>
    <property type="match status" value="1"/>
</dbReference>
<name>A0ABD2XNC4_9HYME</name>
<dbReference type="EMBL" id="JBJJXI010000019">
    <property type="protein sequence ID" value="KAL3406256.1"/>
    <property type="molecule type" value="Genomic_DNA"/>
</dbReference>
<dbReference type="GO" id="GO:0005739">
    <property type="term" value="C:mitochondrion"/>
    <property type="evidence" value="ECO:0007669"/>
    <property type="project" value="UniProtKB-SubCell"/>
</dbReference>
<proteinExistence type="inferred from homology"/>
<keyword evidence="10" id="KW-0694">RNA-binding</keyword>
<dbReference type="AlphaFoldDB" id="A0ABD2XNC4"/>
<keyword evidence="16" id="KW-1185">Reference proteome</keyword>
<feature type="domain" description="tRNA-specific 2-thiouridylase MnmA-like central" evidence="14">
    <location>
        <begin position="213"/>
        <end position="275"/>
    </location>
</feature>
<dbReference type="FunFam" id="2.30.30.280:FF:000001">
    <property type="entry name" value="tRNA-specific 2-thiouridylase MnmA"/>
    <property type="match status" value="1"/>
</dbReference>
<dbReference type="InterPro" id="IPR014729">
    <property type="entry name" value="Rossmann-like_a/b/a_fold"/>
</dbReference>
<evidence type="ECO:0000256" key="5">
    <source>
        <dbReference type="ARBA" id="ARBA00022555"/>
    </source>
</evidence>
<evidence type="ECO:0000259" key="14">
    <source>
        <dbReference type="Pfam" id="PF20259"/>
    </source>
</evidence>
<dbReference type="FunFam" id="3.40.50.620:FF:000104">
    <property type="entry name" value="Mitochondrial tRNA-specific 2-thiouridylase 1"/>
    <property type="match status" value="1"/>
</dbReference>
<keyword evidence="7" id="KW-0819">tRNA processing</keyword>
<dbReference type="Gene3D" id="2.40.30.10">
    <property type="entry name" value="Translation factors"/>
    <property type="match status" value="1"/>
</dbReference>
<comment type="subcellular location">
    <subcellularLocation>
        <location evidence="2">Mitochondrion</location>
    </subcellularLocation>
</comment>
<dbReference type="InterPro" id="IPR046884">
    <property type="entry name" value="MnmA-like_central"/>
</dbReference>
<evidence type="ECO:0000256" key="7">
    <source>
        <dbReference type="ARBA" id="ARBA00022694"/>
    </source>
</evidence>
<evidence type="ECO:0000256" key="4">
    <source>
        <dbReference type="ARBA" id="ARBA00011953"/>
    </source>
</evidence>
<dbReference type="CDD" id="cd01998">
    <property type="entry name" value="MnmA_TRMU-like"/>
    <property type="match status" value="1"/>
</dbReference>
<dbReference type="GO" id="GO:0061708">
    <property type="term" value="F:tRNA-5-taurinomethyluridine 2-sulfurtransferase"/>
    <property type="evidence" value="ECO:0007669"/>
    <property type="project" value="UniProtKB-EC"/>
</dbReference>
<evidence type="ECO:0000256" key="6">
    <source>
        <dbReference type="ARBA" id="ARBA00022679"/>
    </source>
</evidence>
<dbReference type="Pfam" id="PF20258">
    <property type="entry name" value="tRNA_Me_trans_C"/>
    <property type="match status" value="1"/>
</dbReference>
<dbReference type="PANTHER" id="PTHR11933:SF5">
    <property type="entry name" value="MITOCHONDRIAL TRNA-SPECIFIC 2-THIOURIDYLASE 1"/>
    <property type="match status" value="1"/>
</dbReference>
<evidence type="ECO:0000256" key="3">
    <source>
        <dbReference type="ARBA" id="ARBA00006191"/>
    </source>
</evidence>
<evidence type="ECO:0000256" key="11">
    <source>
        <dbReference type="ARBA" id="ARBA00023157"/>
    </source>
</evidence>
<keyword evidence="11" id="KW-1015">Disulfide bond</keyword>
<evidence type="ECO:0000313" key="16">
    <source>
        <dbReference type="Proteomes" id="UP001627154"/>
    </source>
</evidence>
<keyword evidence="9" id="KW-0067">ATP-binding</keyword>
<feature type="domain" description="tRNA-specific 2-thiouridylase MnmA-like C-terminal" evidence="13">
    <location>
        <begin position="288"/>
        <end position="366"/>
    </location>
</feature>
<gene>
    <name evidence="15" type="ORF">TKK_001612</name>
</gene>
<dbReference type="GO" id="GO:0005524">
    <property type="term" value="F:ATP binding"/>
    <property type="evidence" value="ECO:0007669"/>
    <property type="project" value="UniProtKB-KW"/>
</dbReference>
<dbReference type="NCBIfam" id="TIGR00420">
    <property type="entry name" value="trmU"/>
    <property type="match status" value="1"/>
</dbReference>
<evidence type="ECO:0000256" key="8">
    <source>
        <dbReference type="ARBA" id="ARBA00022741"/>
    </source>
</evidence>
<evidence type="ECO:0000256" key="9">
    <source>
        <dbReference type="ARBA" id="ARBA00022840"/>
    </source>
</evidence>
<dbReference type="InterPro" id="IPR004506">
    <property type="entry name" value="MnmA-like"/>
</dbReference>
<keyword evidence="8" id="KW-0547">Nucleotide-binding</keyword>
<organism evidence="15 16">
    <name type="scientific">Trichogramma kaykai</name>
    <dbReference type="NCBI Taxonomy" id="54128"/>
    <lineage>
        <taxon>Eukaryota</taxon>
        <taxon>Metazoa</taxon>
        <taxon>Ecdysozoa</taxon>
        <taxon>Arthropoda</taxon>
        <taxon>Hexapoda</taxon>
        <taxon>Insecta</taxon>
        <taxon>Pterygota</taxon>
        <taxon>Neoptera</taxon>
        <taxon>Endopterygota</taxon>
        <taxon>Hymenoptera</taxon>
        <taxon>Apocrita</taxon>
        <taxon>Proctotrupomorpha</taxon>
        <taxon>Chalcidoidea</taxon>
        <taxon>Trichogrammatidae</taxon>
        <taxon>Trichogramma</taxon>
    </lineage>
</organism>
<dbReference type="InterPro" id="IPR023382">
    <property type="entry name" value="MnmA-like_central_sf"/>
</dbReference>
<dbReference type="Proteomes" id="UP001627154">
    <property type="component" value="Unassembled WGS sequence"/>
</dbReference>
<dbReference type="GO" id="GO:0000049">
    <property type="term" value="F:tRNA binding"/>
    <property type="evidence" value="ECO:0007669"/>
    <property type="project" value="UniProtKB-KW"/>
</dbReference>
<evidence type="ECO:0000256" key="12">
    <source>
        <dbReference type="ARBA" id="ARBA00049564"/>
    </source>
</evidence>
<dbReference type="InterPro" id="IPR046885">
    <property type="entry name" value="MnmA-like_C"/>
</dbReference>